<gene>
    <name evidence="1" type="primary">WBGene00277511</name>
</gene>
<dbReference type="SUPFAM" id="SSF57501">
    <property type="entry name" value="Cystine-knot cytokines"/>
    <property type="match status" value="1"/>
</dbReference>
<evidence type="ECO:0000313" key="1">
    <source>
        <dbReference type="EnsemblMetazoa" id="PPA39142.1"/>
    </source>
</evidence>
<proteinExistence type="predicted"/>
<accession>A0A2A6CTR6</accession>
<reference evidence="1" key="2">
    <citation type="submission" date="2022-06" db="UniProtKB">
        <authorList>
            <consortium name="EnsemblMetazoa"/>
        </authorList>
    </citation>
    <scope>IDENTIFICATION</scope>
    <source>
        <strain evidence="1">PS312</strain>
    </source>
</reference>
<name>A0A2A6CTR6_PRIPA</name>
<reference evidence="2" key="1">
    <citation type="journal article" date="2008" name="Nat. Genet.">
        <title>The Pristionchus pacificus genome provides a unique perspective on nematode lifestyle and parasitism.</title>
        <authorList>
            <person name="Dieterich C."/>
            <person name="Clifton S.W."/>
            <person name="Schuster L.N."/>
            <person name="Chinwalla A."/>
            <person name="Delehaunty K."/>
            <person name="Dinkelacker I."/>
            <person name="Fulton L."/>
            <person name="Fulton R."/>
            <person name="Godfrey J."/>
            <person name="Minx P."/>
            <person name="Mitreva M."/>
            <person name="Roeseler W."/>
            <person name="Tian H."/>
            <person name="Witte H."/>
            <person name="Yang S.P."/>
            <person name="Wilson R.K."/>
            <person name="Sommer R.J."/>
        </authorList>
    </citation>
    <scope>NUCLEOTIDE SEQUENCE [LARGE SCALE GENOMIC DNA]</scope>
    <source>
        <strain evidence="2">PS312</strain>
    </source>
</reference>
<dbReference type="Gene3D" id="2.10.90.10">
    <property type="entry name" value="Cystine-knot cytokines"/>
    <property type="match status" value="1"/>
</dbReference>
<evidence type="ECO:0000313" key="2">
    <source>
        <dbReference type="Proteomes" id="UP000005239"/>
    </source>
</evidence>
<protein>
    <submittedName>
        <fullName evidence="1">TGF_BETA_2 domain-containing protein</fullName>
    </submittedName>
</protein>
<dbReference type="InterPro" id="IPR029034">
    <property type="entry name" value="Cystine-knot_cytokine"/>
</dbReference>
<sequence length="169" mass="19414">MASQHPLAVYLFVYLTLSVATMNAVIVEEQWIAVKSFFYRIKNYITDGPATTTITISPKFIPRATMQTIRRQPSRLNQNSQNRGEGCEIYYRVFATQSLLADDERVYEPLTYESGACSHSCHRDKYTGKWVCCRPTATENVELYYFRTDSKDLRMRSVDNAMVSACGYV</sequence>
<dbReference type="AlphaFoldDB" id="A0A2A6CTR6"/>
<accession>A0A8R1YVP8</accession>
<organism evidence="1 2">
    <name type="scientific">Pristionchus pacificus</name>
    <name type="common">Parasitic nematode worm</name>
    <dbReference type="NCBI Taxonomy" id="54126"/>
    <lineage>
        <taxon>Eukaryota</taxon>
        <taxon>Metazoa</taxon>
        <taxon>Ecdysozoa</taxon>
        <taxon>Nematoda</taxon>
        <taxon>Chromadorea</taxon>
        <taxon>Rhabditida</taxon>
        <taxon>Rhabditina</taxon>
        <taxon>Diplogasteromorpha</taxon>
        <taxon>Diplogasteroidea</taxon>
        <taxon>Neodiplogasteridae</taxon>
        <taxon>Pristionchus</taxon>
    </lineage>
</organism>
<dbReference type="Proteomes" id="UP000005239">
    <property type="component" value="Unassembled WGS sequence"/>
</dbReference>
<keyword evidence="2" id="KW-1185">Reference proteome</keyword>
<dbReference type="EnsemblMetazoa" id="PPA39142.1">
    <property type="protein sequence ID" value="PPA39142.1"/>
    <property type="gene ID" value="WBGene00277511"/>
</dbReference>